<dbReference type="Gene3D" id="3.50.50.60">
    <property type="entry name" value="FAD/NAD(P)-binding domain"/>
    <property type="match status" value="1"/>
</dbReference>
<dbReference type="AlphaFoldDB" id="A0A1I0WXS3"/>
<dbReference type="Pfam" id="PF01266">
    <property type="entry name" value="DAO"/>
    <property type="match status" value="1"/>
</dbReference>
<protein>
    <submittedName>
        <fullName evidence="3">Glycerol-3-phosphate dehydrogenase</fullName>
    </submittedName>
</protein>
<evidence type="ECO:0000313" key="3">
    <source>
        <dbReference type="EMBL" id="SFA93602.1"/>
    </source>
</evidence>
<dbReference type="PANTHER" id="PTHR42720">
    <property type="entry name" value="GLYCEROL-3-PHOSPHATE DEHYDROGENASE"/>
    <property type="match status" value="1"/>
</dbReference>
<dbReference type="InterPro" id="IPR041854">
    <property type="entry name" value="BFD-like_2Fe2S-bd_dom_sf"/>
</dbReference>
<dbReference type="OrthoDB" id="9801699at2"/>
<name>A0A1I0WXS3_9CLOT</name>
<dbReference type="InterPro" id="IPR052745">
    <property type="entry name" value="G3P_Oxidase/Oxidoreductase"/>
</dbReference>
<dbReference type="Gene3D" id="3.30.9.10">
    <property type="entry name" value="D-Amino Acid Oxidase, subunit A, domain 2"/>
    <property type="match status" value="1"/>
</dbReference>
<dbReference type="InterPro" id="IPR007419">
    <property type="entry name" value="BFD-like_2Fe2S-bd_dom"/>
</dbReference>
<organism evidence="3 4">
    <name type="scientific">Clostridium frigidicarnis</name>
    <dbReference type="NCBI Taxonomy" id="84698"/>
    <lineage>
        <taxon>Bacteria</taxon>
        <taxon>Bacillati</taxon>
        <taxon>Bacillota</taxon>
        <taxon>Clostridia</taxon>
        <taxon>Eubacteriales</taxon>
        <taxon>Clostridiaceae</taxon>
        <taxon>Clostridium</taxon>
    </lineage>
</organism>
<dbReference type="PANTHER" id="PTHR42720:SF1">
    <property type="entry name" value="GLYCEROL 3-PHOSPHATE OXIDASE"/>
    <property type="match status" value="1"/>
</dbReference>
<feature type="domain" description="FAD dependent oxidoreductase" evidence="1">
    <location>
        <begin position="4"/>
        <end position="352"/>
    </location>
</feature>
<dbReference type="CDD" id="cd19946">
    <property type="entry name" value="GlpA-like_Fer2_BFD-like"/>
    <property type="match status" value="1"/>
</dbReference>
<evidence type="ECO:0000313" key="4">
    <source>
        <dbReference type="Proteomes" id="UP000198619"/>
    </source>
</evidence>
<reference evidence="3 4" key="1">
    <citation type="submission" date="2016-10" db="EMBL/GenBank/DDBJ databases">
        <authorList>
            <person name="de Groot N.N."/>
        </authorList>
    </citation>
    <scope>NUCLEOTIDE SEQUENCE [LARGE SCALE GENOMIC DNA]</scope>
    <source>
        <strain evidence="3 4">DSM 12271</strain>
    </source>
</reference>
<feature type="domain" description="BFD-like [2Fe-2S]-binding" evidence="2">
    <location>
        <begin position="397"/>
        <end position="450"/>
    </location>
</feature>
<gene>
    <name evidence="3" type="ORF">SAMN04488528_1006165</name>
</gene>
<dbReference type="EMBL" id="FOKI01000006">
    <property type="protein sequence ID" value="SFA93602.1"/>
    <property type="molecule type" value="Genomic_DNA"/>
</dbReference>
<dbReference type="SUPFAM" id="SSF51905">
    <property type="entry name" value="FAD/NAD(P)-binding domain"/>
    <property type="match status" value="1"/>
</dbReference>
<dbReference type="STRING" id="84698.SAMN04488528_1006165"/>
<accession>A0A1I0WXS3</accession>
<evidence type="ECO:0000259" key="1">
    <source>
        <dbReference type="Pfam" id="PF01266"/>
    </source>
</evidence>
<dbReference type="Proteomes" id="UP000198619">
    <property type="component" value="Unassembled WGS sequence"/>
</dbReference>
<dbReference type="InterPro" id="IPR006076">
    <property type="entry name" value="FAD-dep_OxRdtase"/>
</dbReference>
<evidence type="ECO:0000259" key="2">
    <source>
        <dbReference type="Pfam" id="PF04324"/>
    </source>
</evidence>
<dbReference type="Gene3D" id="1.10.10.1100">
    <property type="entry name" value="BFD-like [2Fe-2S]-binding domain"/>
    <property type="match status" value="1"/>
</dbReference>
<keyword evidence="4" id="KW-1185">Reference proteome</keyword>
<sequence>MYNVAIIGAGVIGASVARELGKYNLKVCVIEKSFDISEGTTKANSGIVHSGVDAKPGTLKAKYNVRGNEMFDELQNELEFPFKRNGSLILCFEEEGIKNLKEIKKQGEINGVPNISILTQEEVRKMEPNISDEVVAALYAPTGGIVCPYEYTVALCENAYTNGVEFKLNEIVEDITKDENHYVIKTNKGMIKADLVVNAAGLYSDTINNMVSKNKIEIVARKGEYCLFDKIAGKIASKTLFQLPTAMGKGVLVSPTVDGNLLVGPNAVDIDNKYDVTTSKEALDDILEKGKRSIKEVPMRNIITSFSGLRAHNVAGDFVVGEAEDAKNFINAAGVESPGLTSAPAIGEAIREIIVEKLNPSKKDNFIAKRKAIPRFRDLSNEERTNLIKENPQYGKIVCRCEKITEGEIVEAIKRPLGATTLDGVKKRTRATMGGCQGGFCTAPIIDLLARELNIDKTEVKKNGGSSYILIGENKENL</sequence>
<dbReference type="InterPro" id="IPR036188">
    <property type="entry name" value="FAD/NAD-bd_sf"/>
</dbReference>
<dbReference type="RefSeq" id="WP_090039610.1">
    <property type="nucleotide sequence ID" value="NZ_FOKI01000006.1"/>
</dbReference>
<proteinExistence type="predicted"/>
<dbReference type="Pfam" id="PF04324">
    <property type="entry name" value="Fer2_BFD"/>
    <property type="match status" value="1"/>
</dbReference>